<feature type="transmembrane region" description="Helical" evidence="7">
    <location>
        <begin position="176"/>
        <end position="197"/>
    </location>
</feature>
<feature type="transmembrane region" description="Helical" evidence="7">
    <location>
        <begin position="304"/>
        <end position="323"/>
    </location>
</feature>
<organism evidence="9">
    <name type="scientific">Chromera velia CCMP2878</name>
    <dbReference type="NCBI Taxonomy" id="1169474"/>
    <lineage>
        <taxon>Eukaryota</taxon>
        <taxon>Sar</taxon>
        <taxon>Alveolata</taxon>
        <taxon>Colpodellida</taxon>
        <taxon>Chromeraceae</taxon>
        <taxon>Chromera</taxon>
    </lineage>
</organism>
<evidence type="ECO:0000256" key="4">
    <source>
        <dbReference type="ARBA" id="ARBA00022989"/>
    </source>
</evidence>
<feature type="compositionally biased region" description="Basic and acidic residues" evidence="6">
    <location>
        <begin position="275"/>
        <end position="287"/>
    </location>
</feature>
<name>A0A0G4HP79_9ALVE</name>
<evidence type="ECO:0000256" key="7">
    <source>
        <dbReference type="SAM" id="Phobius"/>
    </source>
</evidence>
<dbReference type="GO" id="GO:0022857">
    <property type="term" value="F:transmembrane transporter activity"/>
    <property type="evidence" value="ECO:0007669"/>
    <property type="project" value="InterPro"/>
</dbReference>
<dbReference type="InterPro" id="IPR011701">
    <property type="entry name" value="MFS"/>
</dbReference>
<proteinExistence type="predicted"/>
<dbReference type="InterPro" id="IPR036259">
    <property type="entry name" value="MFS_trans_sf"/>
</dbReference>
<feature type="domain" description="Major facilitator superfamily (MFS) profile" evidence="8">
    <location>
        <begin position="49"/>
        <end position="573"/>
    </location>
</feature>
<feature type="transmembrane region" description="Helical" evidence="7">
    <location>
        <begin position="117"/>
        <end position="136"/>
    </location>
</feature>
<keyword evidence="4 7" id="KW-1133">Transmembrane helix</keyword>
<keyword evidence="5 7" id="KW-0472">Membrane</keyword>
<dbReference type="PROSITE" id="PS00216">
    <property type="entry name" value="SUGAR_TRANSPORT_1"/>
    <property type="match status" value="1"/>
</dbReference>
<evidence type="ECO:0000259" key="8">
    <source>
        <dbReference type="PROSITE" id="PS50850"/>
    </source>
</evidence>
<feature type="transmembrane region" description="Helical" evidence="7">
    <location>
        <begin position="142"/>
        <end position="164"/>
    </location>
</feature>
<evidence type="ECO:0000256" key="6">
    <source>
        <dbReference type="SAM" id="MobiDB-lite"/>
    </source>
</evidence>
<feature type="region of interest" description="Disordered" evidence="6">
    <location>
        <begin position="1"/>
        <end position="33"/>
    </location>
</feature>
<feature type="region of interest" description="Disordered" evidence="6">
    <location>
        <begin position="261"/>
        <end position="291"/>
    </location>
</feature>
<dbReference type="PANTHER" id="PTHR23511:SF5">
    <property type="entry name" value="MAJOR FACILITATOR-TYPE TRANSPORTER HXNZ-RELATED"/>
    <property type="match status" value="1"/>
</dbReference>
<keyword evidence="2" id="KW-0813">Transport</keyword>
<feature type="transmembrane region" description="Helical" evidence="7">
    <location>
        <begin position="548"/>
        <end position="568"/>
    </location>
</feature>
<feature type="transmembrane region" description="Helical" evidence="7">
    <location>
        <begin position="54"/>
        <end position="76"/>
    </location>
</feature>
<sequence length="648" mass="69444">MASAEQPQPTPTDPARGVSGGTSGSAGSPGNRRMTVSETIDHIGHGRFQTELKWLCSLLTAADGVMIMVLSFLGAFLRCEWGLNNAQVALLTMALFAGQGVASPFWGWVSDNYGRKFGLVVGGSVLLASGCCASVAPEFWSLFSCIFGIGIGIGTVPVVTMFFAEFLPSEQRGAQLAALNYSWAIGVVVVAFLAMFIGPCLGWRWLMFIASLPTAVPLALSPLLPESPLYHASVGKTAQAKDTLHQVARVNDRALPRGHSIFHGESGEESGGEGEAGRDPQREETRRTAPRSLAQVWRDPNLRLAVFHLLPMWFCIAFLYYGIVLMTTEMPQSRTQGARCSPVRASVRILQTEAVSETRSAADALSMGGTRFEAAGGLEALGRWWIPPAALPSLSSSHGAMHLSSRYGEGEGEGAPVSPCPFELKRDDYMTTIVSALGEFPGILLSAALLDRVGRRWTLFGLYVLFSLPVFFLLFCFSLDIEKAVFASVFVTARMAAVGAFASLYVYTSELFPTSVGARTVGMLAAVSRLGCMATPFVAQMLLYRDSAAAVLLYVAAAALSAALSLSLRKETLGRRMGESYSGAGRKGGEEKDGEDAGEEDPLRSPRRSMQLDPPDPLFGFRRPNGQQRGPASVPTGTEGRVSVDRSH</sequence>
<gene>
    <name evidence="9" type="ORF">Cvel_7759</name>
</gene>
<dbReference type="PANTHER" id="PTHR23511">
    <property type="entry name" value="SYNAPTIC VESICLE GLYCOPROTEIN 2"/>
    <property type="match status" value="1"/>
</dbReference>
<dbReference type="SUPFAM" id="SSF103473">
    <property type="entry name" value="MFS general substrate transporter"/>
    <property type="match status" value="1"/>
</dbReference>
<dbReference type="InterPro" id="IPR020846">
    <property type="entry name" value="MFS_dom"/>
</dbReference>
<feature type="transmembrane region" description="Helical" evidence="7">
    <location>
        <begin position="457"/>
        <end position="479"/>
    </location>
</feature>
<dbReference type="PROSITE" id="PS50850">
    <property type="entry name" value="MFS"/>
    <property type="match status" value="1"/>
</dbReference>
<dbReference type="Gene3D" id="1.20.1250.20">
    <property type="entry name" value="MFS general substrate transporter like domains"/>
    <property type="match status" value="2"/>
</dbReference>
<evidence type="ECO:0000256" key="5">
    <source>
        <dbReference type="ARBA" id="ARBA00023136"/>
    </source>
</evidence>
<feature type="transmembrane region" description="Helical" evidence="7">
    <location>
        <begin position="520"/>
        <end position="542"/>
    </location>
</feature>
<dbReference type="VEuPathDB" id="CryptoDB:Cvel_7759"/>
<dbReference type="Pfam" id="PF07690">
    <property type="entry name" value="MFS_1"/>
    <property type="match status" value="2"/>
</dbReference>
<protein>
    <recommendedName>
        <fullName evidence="8">Major facilitator superfamily (MFS) profile domain-containing protein</fullName>
    </recommendedName>
</protein>
<accession>A0A0G4HP79</accession>
<evidence type="ECO:0000256" key="2">
    <source>
        <dbReference type="ARBA" id="ARBA00022448"/>
    </source>
</evidence>
<evidence type="ECO:0000256" key="3">
    <source>
        <dbReference type="ARBA" id="ARBA00022692"/>
    </source>
</evidence>
<dbReference type="PhylomeDB" id="A0A0G4HP79"/>
<comment type="subcellular location">
    <subcellularLocation>
        <location evidence="1">Membrane</location>
        <topology evidence="1">Multi-pass membrane protein</topology>
    </subcellularLocation>
</comment>
<feature type="transmembrane region" description="Helical" evidence="7">
    <location>
        <begin position="485"/>
        <end position="508"/>
    </location>
</feature>
<keyword evidence="3 7" id="KW-0812">Transmembrane</keyword>
<dbReference type="EMBL" id="CDMZ01003364">
    <property type="protein sequence ID" value="CEM46088.1"/>
    <property type="molecule type" value="Genomic_DNA"/>
</dbReference>
<feature type="region of interest" description="Disordered" evidence="6">
    <location>
        <begin position="578"/>
        <end position="648"/>
    </location>
</feature>
<feature type="transmembrane region" description="Helical" evidence="7">
    <location>
        <begin position="88"/>
        <end position="110"/>
    </location>
</feature>
<dbReference type="AlphaFoldDB" id="A0A0G4HP79"/>
<dbReference type="GO" id="GO:0016020">
    <property type="term" value="C:membrane"/>
    <property type="evidence" value="ECO:0007669"/>
    <property type="project" value="UniProtKB-SubCell"/>
</dbReference>
<evidence type="ECO:0000313" key="9">
    <source>
        <dbReference type="EMBL" id="CEM46088.1"/>
    </source>
</evidence>
<dbReference type="InterPro" id="IPR005829">
    <property type="entry name" value="Sugar_transporter_CS"/>
</dbReference>
<evidence type="ECO:0000256" key="1">
    <source>
        <dbReference type="ARBA" id="ARBA00004141"/>
    </source>
</evidence>
<reference evidence="9" key="1">
    <citation type="submission" date="2014-11" db="EMBL/GenBank/DDBJ databases">
        <authorList>
            <person name="Otto D Thomas"/>
            <person name="Naeem Raeece"/>
        </authorList>
    </citation>
    <scope>NUCLEOTIDE SEQUENCE</scope>
</reference>